<gene>
    <name evidence="1" type="ORF">A4D02_27905</name>
</gene>
<reference evidence="1 2" key="1">
    <citation type="submission" date="2016-04" db="EMBL/GenBank/DDBJ databases">
        <authorList>
            <person name="Chen L."/>
            <person name="Zhuang W."/>
            <person name="Wang G."/>
        </authorList>
    </citation>
    <scope>NUCLEOTIDE SEQUENCE [LARGE SCALE GENOMIC DNA]</scope>
    <source>
        <strain evidence="2">GR20</strain>
    </source>
</reference>
<dbReference type="Proteomes" id="UP000192277">
    <property type="component" value="Unassembled WGS sequence"/>
</dbReference>
<evidence type="ECO:0000313" key="1">
    <source>
        <dbReference type="EMBL" id="OQP49903.1"/>
    </source>
</evidence>
<sequence>MVLLFEFSDIRFILGKGITHKYSLFLTANYIRLRTKLAKEREDALKVLSNLDVESSNLKTYFREGITLSTNSLPVGIPARYPQRRNYKNSCFPKERPIIAKKVYF</sequence>
<name>A0ABX3NYJ1_9BACT</name>
<proteinExistence type="predicted"/>
<organism evidence="1 2">
    <name type="scientific">Niastella koreensis</name>
    <dbReference type="NCBI Taxonomy" id="354356"/>
    <lineage>
        <taxon>Bacteria</taxon>
        <taxon>Pseudomonadati</taxon>
        <taxon>Bacteroidota</taxon>
        <taxon>Chitinophagia</taxon>
        <taxon>Chitinophagales</taxon>
        <taxon>Chitinophagaceae</taxon>
        <taxon>Niastella</taxon>
    </lineage>
</organism>
<protein>
    <submittedName>
        <fullName evidence="1">Uncharacterized protein</fullName>
    </submittedName>
</protein>
<evidence type="ECO:0000313" key="2">
    <source>
        <dbReference type="Proteomes" id="UP000192277"/>
    </source>
</evidence>
<accession>A0ABX3NYJ1</accession>
<dbReference type="EMBL" id="LWBO01000009">
    <property type="protein sequence ID" value="OQP49903.1"/>
    <property type="molecule type" value="Genomic_DNA"/>
</dbReference>
<keyword evidence="2" id="KW-1185">Reference proteome</keyword>
<comment type="caution">
    <text evidence="1">The sequence shown here is derived from an EMBL/GenBank/DDBJ whole genome shotgun (WGS) entry which is preliminary data.</text>
</comment>